<comment type="caution">
    <text evidence="2">The sequence shown here is derived from an EMBL/GenBank/DDBJ whole genome shotgun (WGS) entry which is preliminary data.</text>
</comment>
<dbReference type="EMBL" id="JADAKE010000016">
    <property type="protein sequence ID" value="MBF8808216.1"/>
    <property type="molecule type" value="Genomic_DNA"/>
</dbReference>
<keyword evidence="1" id="KW-1133">Transmembrane helix</keyword>
<reference evidence="2" key="1">
    <citation type="submission" date="2020-09" db="EMBL/GenBank/DDBJ databases">
        <title>Genomic insights into the novelty and pathogenicity of a unique biofilm-forming Enterococcus sp. bacteria (Enterococcus lacertideformus) identified in reptiles.</title>
        <authorList>
            <person name="Agius J.E."/>
            <person name="Phalen D.N."/>
            <person name="Rose K."/>
            <person name="Eden J.-S."/>
        </authorList>
    </citation>
    <scope>NUCLEOTIDE SEQUENCE</scope>
    <source>
        <strain evidence="2">PHRS 0518</strain>
    </source>
</reference>
<accession>A0A931FCX5</accession>
<name>A0A931FCX5_9ENTE</name>
<dbReference type="Proteomes" id="UP000637757">
    <property type="component" value="Unassembled WGS sequence"/>
</dbReference>
<organism evidence="2 3">
    <name type="scientific">Enterococcus lacertideformus</name>
    <dbReference type="NCBI Taxonomy" id="2771493"/>
    <lineage>
        <taxon>Bacteria</taxon>
        <taxon>Bacillati</taxon>
        <taxon>Bacillota</taxon>
        <taxon>Bacilli</taxon>
        <taxon>Lactobacillales</taxon>
        <taxon>Enterococcaceae</taxon>
        <taxon>Enterococcus</taxon>
    </lineage>
</organism>
<keyword evidence="1" id="KW-0472">Membrane</keyword>
<feature type="transmembrane region" description="Helical" evidence="1">
    <location>
        <begin position="64"/>
        <end position="86"/>
    </location>
</feature>
<protein>
    <submittedName>
        <fullName evidence="2">Uncharacterized protein</fullName>
    </submittedName>
</protein>
<evidence type="ECO:0000313" key="2">
    <source>
        <dbReference type="EMBL" id="MBF8808216.1"/>
    </source>
</evidence>
<gene>
    <name evidence="2" type="ORF">IC227_07725</name>
</gene>
<keyword evidence="3" id="KW-1185">Reference proteome</keyword>
<feature type="transmembrane region" description="Helical" evidence="1">
    <location>
        <begin position="7"/>
        <end position="25"/>
    </location>
</feature>
<dbReference type="AlphaFoldDB" id="A0A931FCX5"/>
<proteinExistence type="predicted"/>
<feature type="transmembrane region" description="Helical" evidence="1">
    <location>
        <begin position="31"/>
        <end position="52"/>
    </location>
</feature>
<sequence length="87" mass="9651">MDKKINFISIISVLMGFIVIIGMFTDWFRMLFSDITPLLIIGVVGSIISIWLIKKSGSQLNKIIAIIGLLLNALPVGYFTILYFGLG</sequence>
<evidence type="ECO:0000256" key="1">
    <source>
        <dbReference type="SAM" id="Phobius"/>
    </source>
</evidence>
<keyword evidence="1" id="KW-0812">Transmembrane</keyword>
<evidence type="ECO:0000313" key="3">
    <source>
        <dbReference type="Proteomes" id="UP000637757"/>
    </source>
</evidence>